<keyword evidence="5" id="KW-0808">Transferase</keyword>
<dbReference type="InterPro" id="IPR004358">
    <property type="entry name" value="Sig_transdc_His_kin-like_C"/>
</dbReference>
<dbReference type="InterPro" id="IPR036890">
    <property type="entry name" value="HATPase_C_sf"/>
</dbReference>
<dbReference type="PANTHER" id="PTHR45453:SF1">
    <property type="entry name" value="PHOSPHATE REGULON SENSOR PROTEIN PHOR"/>
    <property type="match status" value="1"/>
</dbReference>
<keyword evidence="9" id="KW-0812">Transmembrane</keyword>
<dbReference type="EC" id="2.7.13.3" evidence="3"/>
<proteinExistence type="predicted"/>
<dbReference type="Gene3D" id="3.30.565.10">
    <property type="entry name" value="Histidine kinase-like ATPase, C-terminal domain"/>
    <property type="match status" value="1"/>
</dbReference>
<keyword evidence="4" id="KW-0597">Phosphoprotein</keyword>
<keyword evidence="6 11" id="KW-0418">Kinase</keyword>
<dbReference type="PANTHER" id="PTHR45453">
    <property type="entry name" value="PHOSPHATE REGULON SENSOR PROTEIN PHOR"/>
    <property type="match status" value="1"/>
</dbReference>
<dbReference type="InterPro" id="IPR003594">
    <property type="entry name" value="HATPase_dom"/>
</dbReference>
<dbReference type="Gene3D" id="1.10.287.130">
    <property type="match status" value="1"/>
</dbReference>
<keyword evidence="7" id="KW-0902">Two-component regulatory system</keyword>
<dbReference type="PRINTS" id="PR00344">
    <property type="entry name" value="BCTRLSENSOR"/>
</dbReference>
<dbReference type="InterPro" id="IPR036097">
    <property type="entry name" value="HisK_dim/P_sf"/>
</dbReference>
<dbReference type="FunFam" id="1.10.287.130:FF:000001">
    <property type="entry name" value="Two-component sensor histidine kinase"/>
    <property type="match status" value="1"/>
</dbReference>
<dbReference type="SUPFAM" id="SSF47384">
    <property type="entry name" value="Homodimeric domain of signal transducing histidine kinase"/>
    <property type="match status" value="1"/>
</dbReference>
<dbReference type="InterPro" id="IPR050351">
    <property type="entry name" value="BphY/WalK/GraS-like"/>
</dbReference>
<dbReference type="SUPFAM" id="SSF55874">
    <property type="entry name" value="ATPase domain of HSP90 chaperone/DNA topoisomerase II/histidine kinase"/>
    <property type="match status" value="1"/>
</dbReference>
<evidence type="ECO:0000313" key="11">
    <source>
        <dbReference type="EMBL" id="RHJ85952.1"/>
    </source>
</evidence>
<accession>A0A415DYT2</accession>
<protein>
    <recommendedName>
        <fullName evidence="3">histidine kinase</fullName>
        <ecNumber evidence="3">2.7.13.3</ecNumber>
    </recommendedName>
</protein>
<dbReference type="RefSeq" id="WP_067537172.1">
    <property type="nucleotide sequence ID" value="NZ_AP025567.1"/>
</dbReference>
<evidence type="ECO:0000256" key="5">
    <source>
        <dbReference type="ARBA" id="ARBA00022679"/>
    </source>
</evidence>
<feature type="transmembrane region" description="Helical" evidence="9">
    <location>
        <begin position="91"/>
        <end position="112"/>
    </location>
</feature>
<evidence type="ECO:0000256" key="2">
    <source>
        <dbReference type="ARBA" id="ARBA00004370"/>
    </source>
</evidence>
<dbReference type="EMBL" id="QRMS01000004">
    <property type="protein sequence ID" value="RHJ85952.1"/>
    <property type="molecule type" value="Genomic_DNA"/>
</dbReference>
<evidence type="ECO:0000256" key="8">
    <source>
        <dbReference type="ARBA" id="ARBA00023136"/>
    </source>
</evidence>
<keyword evidence="9" id="KW-1133">Transmembrane helix</keyword>
<dbReference type="SMART" id="SM00387">
    <property type="entry name" value="HATPase_c"/>
    <property type="match status" value="1"/>
</dbReference>
<name>A0A415DYT2_9FIRM</name>
<evidence type="ECO:0000256" key="6">
    <source>
        <dbReference type="ARBA" id="ARBA00022777"/>
    </source>
</evidence>
<evidence type="ECO:0000256" key="3">
    <source>
        <dbReference type="ARBA" id="ARBA00012438"/>
    </source>
</evidence>
<dbReference type="STRING" id="1776384.GCA_900086585_01943"/>
<comment type="caution">
    <text evidence="11">The sequence shown here is derived from an EMBL/GenBank/DDBJ whole genome shotgun (WGS) entry which is preliminary data.</text>
</comment>
<keyword evidence="8 9" id="KW-0472">Membrane</keyword>
<dbReference type="OrthoDB" id="9813151at2"/>
<dbReference type="CDD" id="cd00075">
    <property type="entry name" value="HATPase"/>
    <property type="match status" value="1"/>
</dbReference>
<evidence type="ECO:0000256" key="4">
    <source>
        <dbReference type="ARBA" id="ARBA00022553"/>
    </source>
</evidence>
<evidence type="ECO:0000259" key="10">
    <source>
        <dbReference type="PROSITE" id="PS50109"/>
    </source>
</evidence>
<dbReference type="GO" id="GO:0004721">
    <property type="term" value="F:phosphoprotein phosphatase activity"/>
    <property type="evidence" value="ECO:0007669"/>
    <property type="project" value="TreeGrafter"/>
</dbReference>
<evidence type="ECO:0000256" key="7">
    <source>
        <dbReference type="ARBA" id="ARBA00023012"/>
    </source>
</evidence>
<dbReference type="Pfam" id="PF00512">
    <property type="entry name" value="HisKA"/>
    <property type="match status" value="1"/>
</dbReference>
<dbReference type="AlphaFoldDB" id="A0A415DYT2"/>
<dbReference type="GO" id="GO:0016036">
    <property type="term" value="P:cellular response to phosphate starvation"/>
    <property type="evidence" value="ECO:0007669"/>
    <property type="project" value="TreeGrafter"/>
</dbReference>
<gene>
    <name evidence="11" type="ORF">DW099_14005</name>
</gene>
<dbReference type="PROSITE" id="PS50109">
    <property type="entry name" value="HIS_KIN"/>
    <property type="match status" value="1"/>
</dbReference>
<evidence type="ECO:0000313" key="12">
    <source>
        <dbReference type="Proteomes" id="UP000284841"/>
    </source>
</evidence>
<sequence length="408" mass="46759">MSENNNKMTSIARRINFDFWLKQFANFLMIDVVLVVLIAVTFFVWRENALPEGVVVDDRYFTGNEFRQIQYIIETEAGKVYGYYIYKVFDLVRVPAIVFLLIQGATLIGELFNTKKVRMRMRPLNDIAMKTEQLSNMAFDSEKFENFEQAISNLNPEMPDAKVHTGDQDLQSLEIAINNLLARMRESHRQQDRFVSDASHELRTPISVIQGYVNMLDRWGKEDEQILDESIEAIKNESENMKNLIEQLLFLARGDSGRNTLHFENFDLTETVKDVWEESIMIDETHVYRFEGEEKVVINGDLSMIKQSLRILVQNAAKYSKEGDTITLRAKAEGGRPCYMVQDEGIGMAESEVVHVFERFYRSDAARSSAEGGSGLGLSIAKWIVDAHGGTIEILSRPEFGTRFTVKL</sequence>
<dbReference type="FunFam" id="3.30.565.10:FF:000006">
    <property type="entry name" value="Sensor histidine kinase WalK"/>
    <property type="match status" value="1"/>
</dbReference>
<dbReference type="Proteomes" id="UP000284841">
    <property type="component" value="Unassembled WGS sequence"/>
</dbReference>
<feature type="transmembrane region" description="Helical" evidence="9">
    <location>
        <begin position="24"/>
        <end position="45"/>
    </location>
</feature>
<dbReference type="GO" id="GO:0000155">
    <property type="term" value="F:phosphorelay sensor kinase activity"/>
    <property type="evidence" value="ECO:0007669"/>
    <property type="project" value="InterPro"/>
</dbReference>
<evidence type="ECO:0000256" key="1">
    <source>
        <dbReference type="ARBA" id="ARBA00000085"/>
    </source>
</evidence>
<dbReference type="GeneID" id="83004304"/>
<dbReference type="CDD" id="cd00082">
    <property type="entry name" value="HisKA"/>
    <property type="match status" value="1"/>
</dbReference>
<dbReference type="GO" id="GO:0005886">
    <property type="term" value="C:plasma membrane"/>
    <property type="evidence" value="ECO:0007669"/>
    <property type="project" value="TreeGrafter"/>
</dbReference>
<feature type="domain" description="Histidine kinase" evidence="10">
    <location>
        <begin position="197"/>
        <end position="408"/>
    </location>
</feature>
<comment type="subcellular location">
    <subcellularLocation>
        <location evidence="2">Membrane</location>
    </subcellularLocation>
</comment>
<dbReference type="SMART" id="SM00388">
    <property type="entry name" value="HisKA"/>
    <property type="match status" value="1"/>
</dbReference>
<evidence type="ECO:0000256" key="9">
    <source>
        <dbReference type="SAM" id="Phobius"/>
    </source>
</evidence>
<organism evidence="11 12">
    <name type="scientific">Emergencia timonensis</name>
    <dbReference type="NCBI Taxonomy" id="1776384"/>
    <lineage>
        <taxon>Bacteria</taxon>
        <taxon>Bacillati</taxon>
        <taxon>Bacillota</taxon>
        <taxon>Clostridia</taxon>
        <taxon>Peptostreptococcales</taxon>
        <taxon>Anaerovoracaceae</taxon>
        <taxon>Emergencia</taxon>
    </lineage>
</organism>
<dbReference type="InterPro" id="IPR003661">
    <property type="entry name" value="HisK_dim/P_dom"/>
</dbReference>
<keyword evidence="12" id="KW-1185">Reference proteome</keyword>
<reference evidence="11 12" key="1">
    <citation type="submission" date="2018-08" db="EMBL/GenBank/DDBJ databases">
        <title>A genome reference for cultivated species of the human gut microbiota.</title>
        <authorList>
            <person name="Zou Y."/>
            <person name="Xue W."/>
            <person name="Luo G."/>
        </authorList>
    </citation>
    <scope>NUCLEOTIDE SEQUENCE [LARGE SCALE GENOMIC DNA]</scope>
    <source>
        <strain evidence="11 12">AM07-24</strain>
    </source>
</reference>
<dbReference type="Pfam" id="PF02518">
    <property type="entry name" value="HATPase_c"/>
    <property type="match status" value="1"/>
</dbReference>
<comment type="catalytic activity">
    <reaction evidence="1">
        <text>ATP + protein L-histidine = ADP + protein N-phospho-L-histidine.</text>
        <dbReference type="EC" id="2.7.13.3"/>
    </reaction>
</comment>
<dbReference type="InterPro" id="IPR005467">
    <property type="entry name" value="His_kinase_dom"/>
</dbReference>